<evidence type="ECO:0000259" key="3">
    <source>
        <dbReference type="Pfam" id="PF03959"/>
    </source>
</evidence>
<accession>A0A423W3E3</accession>
<evidence type="ECO:0000256" key="2">
    <source>
        <dbReference type="ARBA" id="ARBA00022801"/>
    </source>
</evidence>
<dbReference type="InterPro" id="IPR050593">
    <property type="entry name" value="LovG"/>
</dbReference>
<gene>
    <name evidence="4" type="ORF">VSDG_04894</name>
</gene>
<reference evidence="4 5" key="1">
    <citation type="submission" date="2015-09" db="EMBL/GenBank/DDBJ databases">
        <title>Host preference determinants of Valsa canker pathogens revealed by comparative genomics.</title>
        <authorList>
            <person name="Yin Z."/>
            <person name="Huang L."/>
        </authorList>
    </citation>
    <scope>NUCLEOTIDE SEQUENCE [LARGE SCALE GENOMIC DNA]</scope>
    <source>
        <strain evidence="4 5">YSFL</strain>
    </source>
</reference>
<proteinExistence type="inferred from homology"/>
<dbReference type="EMBL" id="LJZO01000015">
    <property type="protein sequence ID" value="ROV97849.1"/>
    <property type="molecule type" value="Genomic_DNA"/>
</dbReference>
<feature type="domain" description="Serine hydrolase" evidence="3">
    <location>
        <begin position="16"/>
        <end position="247"/>
    </location>
</feature>
<dbReference type="GO" id="GO:0005737">
    <property type="term" value="C:cytoplasm"/>
    <property type="evidence" value="ECO:0007669"/>
    <property type="project" value="TreeGrafter"/>
</dbReference>
<dbReference type="AlphaFoldDB" id="A0A423W3E3"/>
<comment type="similarity">
    <text evidence="1">Belongs to the LovG family.</text>
</comment>
<dbReference type="GO" id="GO:0005634">
    <property type="term" value="C:nucleus"/>
    <property type="evidence" value="ECO:0007669"/>
    <property type="project" value="TreeGrafter"/>
</dbReference>
<dbReference type="Proteomes" id="UP000284375">
    <property type="component" value="Unassembled WGS sequence"/>
</dbReference>
<dbReference type="InterPro" id="IPR029058">
    <property type="entry name" value="AB_hydrolase_fold"/>
</dbReference>
<dbReference type="Gene3D" id="3.40.50.1820">
    <property type="entry name" value="alpha/beta hydrolase"/>
    <property type="match status" value="1"/>
</dbReference>
<dbReference type="OrthoDB" id="2094269at2759"/>
<dbReference type="InterPro" id="IPR005645">
    <property type="entry name" value="FSH-like_dom"/>
</dbReference>
<comment type="caution">
    <text evidence="4">The sequence shown here is derived from an EMBL/GenBank/DDBJ whole genome shotgun (WGS) entry which is preliminary data.</text>
</comment>
<keyword evidence="2" id="KW-0378">Hydrolase</keyword>
<dbReference type="SUPFAM" id="SSF53474">
    <property type="entry name" value="alpha/beta-Hydrolases"/>
    <property type="match status" value="1"/>
</dbReference>
<name>A0A423W3E3_CYTCH</name>
<keyword evidence="5" id="KW-1185">Reference proteome</keyword>
<evidence type="ECO:0000313" key="4">
    <source>
        <dbReference type="EMBL" id="ROV97849.1"/>
    </source>
</evidence>
<dbReference type="GO" id="GO:0016787">
    <property type="term" value="F:hydrolase activity"/>
    <property type="evidence" value="ECO:0007669"/>
    <property type="project" value="UniProtKB-KW"/>
</dbReference>
<dbReference type="Pfam" id="PF03959">
    <property type="entry name" value="FSH1"/>
    <property type="match status" value="1"/>
</dbReference>
<evidence type="ECO:0000313" key="5">
    <source>
        <dbReference type="Proteomes" id="UP000284375"/>
    </source>
</evidence>
<evidence type="ECO:0000256" key="1">
    <source>
        <dbReference type="ARBA" id="ARBA00005863"/>
    </source>
</evidence>
<protein>
    <recommendedName>
        <fullName evidence="3">Serine hydrolase domain-containing protein</fullName>
    </recommendedName>
</protein>
<sequence>MPSSPPQSKPPPSFQHPRVLCLHGGGANSRILRVSCRVLEAQLATRARLVYADGPFLAPPGPLLNGIFADWGPFRSWLPPALGVGPGKGQGVQCIAEHPEDVASIVESIEQALRTAMEEDDRAGGTGPWVGFLGFSQGAKMAASLLLRQQLEYHRAASLPSVLFGVLIAGPAPFVSLNPTSAQSALPLHLSPERTLLQIPTIHVHGTHDSVNSSPREWLYHGCSPDSRQLFVWDGDHFVPTRTEDVAAVVRMIANLLDKHAQ</sequence>
<dbReference type="PANTHER" id="PTHR48070:SF3">
    <property type="entry name" value="ESTERASE DBAE-RELATED"/>
    <property type="match status" value="1"/>
</dbReference>
<dbReference type="GO" id="GO:0044550">
    <property type="term" value="P:secondary metabolite biosynthetic process"/>
    <property type="evidence" value="ECO:0007669"/>
    <property type="project" value="TreeGrafter"/>
</dbReference>
<dbReference type="PANTHER" id="PTHR48070">
    <property type="entry name" value="ESTERASE OVCA2"/>
    <property type="match status" value="1"/>
</dbReference>
<organism evidence="4 5">
    <name type="scientific">Cytospora chrysosperma</name>
    <name type="common">Cytospora canker fungus</name>
    <name type="synonym">Sphaeria chrysosperma</name>
    <dbReference type="NCBI Taxonomy" id="252740"/>
    <lineage>
        <taxon>Eukaryota</taxon>
        <taxon>Fungi</taxon>
        <taxon>Dikarya</taxon>
        <taxon>Ascomycota</taxon>
        <taxon>Pezizomycotina</taxon>
        <taxon>Sordariomycetes</taxon>
        <taxon>Sordariomycetidae</taxon>
        <taxon>Diaporthales</taxon>
        <taxon>Cytosporaceae</taxon>
        <taxon>Cytospora</taxon>
    </lineage>
</organism>